<comment type="caution">
    <text evidence="1">The sequence shown here is derived from an EMBL/GenBank/DDBJ whole genome shotgun (WGS) entry which is preliminary data.</text>
</comment>
<dbReference type="EMBL" id="PEYT01000010">
    <property type="protein sequence ID" value="PIS23175.1"/>
    <property type="molecule type" value="Genomic_DNA"/>
</dbReference>
<organism evidence="1 2">
    <name type="scientific">candidate division WWE3 bacterium CG08_land_8_20_14_0_20_40_13</name>
    <dbReference type="NCBI Taxonomy" id="1975084"/>
    <lineage>
        <taxon>Bacteria</taxon>
        <taxon>Katanobacteria</taxon>
    </lineage>
</organism>
<evidence type="ECO:0008006" key="3">
    <source>
        <dbReference type="Google" id="ProtNLM"/>
    </source>
</evidence>
<proteinExistence type="predicted"/>
<protein>
    <recommendedName>
        <fullName evidence="3">LytR/CpsA/Psr regulator C-terminal domain-containing protein</fullName>
    </recommendedName>
</protein>
<dbReference type="AlphaFoldDB" id="A0A2H0XED9"/>
<sequence>MAMPLKRRHKKGPVSWKKAKTAKVLFRKIKVLFFVVACACLIVLAVAGASSIKLLSTKFASAVNSPFSLPGSWDRQSPLNILVVNDRGYGILRAIPETNSIIYLKMPQGREKRPVEELEKEIIKTIAVSLDKYILYTPQGEETLSLLLGVFENTNPSNAFGGYSKFVLNFKQNTETLLKEIKTDLSVKEFGELSLFARQVTNKEVVNLDSGTISDPVKFDYLWSKYALSKTFREGGKKIMVINGTEEDGLGAWGTRTAENLGISAIDPENGYKLWDKSLIVYKDTENATLRGLSRGFKIADVVFDEDFSKYAPFAQRADILVVLGFDKKESL</sequence>
<dbReference type="Proteomes" id="UP000230340">
    <property type="component" value="Unassembled WGS sequence"/>
</dbReference>
<evidence type="ECO:0000313" key="2">
    <source>
        <dbReference type="Proteomes" id="UP000230340"/>
    </source>
</evidence>
<accession>A0A2H0XED9</accession>
<evidence type="ECO:0000313" key="1">
    <source>
        <dbReference type="EMBL" id="PIS23175.1"/>
    </source>
</evidence>
<reference evidence="2" key="1">
    <citation type="submission" date="2017-09" db="EMBL/GenBank/DDBJ databases">
        <title>Depth-based differentiation of microbial function through sediment-hosted aquifers and enrichment of novel symbionts in the deep terrestrial subsurface.</title>
        <authorList>
            <person name="Probst A.J."/>
            <person name="Ladd B."/>
            <person name="Jarett J.K."/>
            <person name="Geller-Mcgrath D.E."/>
            <person name="Sieber C.M.K."/>
            <person name="Emerson J.B."/>
            <person name="Anantharaman K."/>
            <person name="Thomas B.C."/>
            <person name="Malmstrom R."/>
            <person name="Stieglmeier M."/>
            <person name="Klingl A."/>
            <person name="Woyke T."/>
            <person name="Ryan C.M."/>
            <person name="Banfield J.F."/>
        </authorList>
    </citation>
    <scope>NUCLEOTIDE SEQUENCE [LARGE SCALE GENOMIC DNA]</scope>
</reference>
<name>A0A2H0XED9_UNCKA</name>
<gene>
    <name evidence="1" type="ORF">COT49_01615</name>
</gene>